<evidence type="ECO:0000313" key="7">
    <source>
        <dbReference type="EMBL" id="TYR36883.1"/>
    </source>
</evidence>
<dbReference type="AlphaFoldDB" id="A0A5D4H9H6"/>
<dbReference type="Pfam" id="PF01943">
    <property type="entry name" value="Polysacc_synt"/>
    <property type="match status" value="1"/>
</dbReference>
<accession>A0A5D4H9H6</accession>
<evidence type="ECO:0000256" key="5">
    <source>
        <dbReference type="ARBA" id="ARBA00023136"/>
    </source>
</evidence>
<feature type="transmembrane region" description="Helical" evidence="6">
    <location>
        <begin position="140"/>
        <end position="159"/>
    </location>
</feature>
<dbReference type="PANTHER" id="PTHR30250">
    <property type="entry name" value="PST FAMILY PREDICTED COLANIC ACID TRANSPORTER"/>
    <property type="match status" value="1"/>
</dbReference>
<reference evidence="7 8" key="1">
    <citation type="submission" date="2019-08" db="EMBL/GenBank/DDBJ databases">
        <title>Phlebobacter frassis gen. nov. sp. nov., a new member of family Sphingobacteriaceae isolated from sand fly rearing media.</title>
        <authorList>
            <person name="Kakumanu M.L."/>
            <person name="Marayati B.F."/>
            <person name="Wada-Katsumata A."/>
            <person name="Wasserberg G."/>
            <person name="Schal C."/>
            <person name="Apperson C.S."/>
            <person name="Ponnusamy L."/>
        </authorList>
    </citation>
    <scope>NUCLEOTIDE SEQUENCE [LARGE SCALE GENOMIC DNA]</scope>
    <source>
        <strain evidence="7 8">SSI9</strain>
    </source>
</reference>
<feature type="transmembrane region" description="Helical" evidence="6">
    <location>
        <begin position="377"/>
        <end position="397"/>
    </location>
</feature>
<feature type="transmembrane region" description="Helical" evidence="6">
    <location>
        <begin position="12"/>
        <end position="35"/>
    </location>
</feature>
<gene>
    <name evidence="7" type="ORF">FXV77_06810</name>
</gene>
<dbReference type="InterPro" id="IPR050833">
    <property type="entry name" value="Poly_Biosynth_Transport"/>
</dbReference>
<keyword evidence="2" id="KW-1003">Cell membrane</keyword>
<evidence type="ECO:0000256" key="1">
    <source>
        <dbReference type="ARBA" id="ARBA00004651"/>
    </source>
</evidence>
<dbReference type="InterPro" id="IPR002797">
    <property type="entry name" value="Polysacc_synth"/>
</dbReference>
<dbReference type="PANTHER" id="PTHR30250:SF11">
    <property type="entry name" value="O-ANTIGEN TRANSPORTER-RELATED"/>
    <property type="match status" value="1"/>
</dbReference>
<keyword evidence="4 6" id="KW-1133">Transmembrane helix</keyword>
<feature type="transmembrane region" description="Helical" evidence="6">
    <location>
        <begin position="114"/>
        <end position="133"/>
    </location>
</feature>
<evidence type="ECO:0000256" key="4">
    <source>
        <dbReference type="ARBA" id="ARBA00022989"/>
    </source>
</evidence>
<dbReference type="EMBL" id="VTAV01000003">
    <property type="protein sequence ID" value="TYR36883.1"/>
    <property type="molecule type" value="Genomic_DNA"/>
</dbReference>
<comment type="caution">
    <text evidence="7">The sequence shown here is derived from an EMBL/GenBank/DDBJ whole genome shotgun (WGS) entry which is preliminary data.</text>
</comment>
<keyword evidence="8" id="KW-1185">Reference proteome</keyword>
<feature type="transmembrane region" description="Helical" evidence="6">
    <location>
        <begin position="41"/>
        <end position="60"/>
    </location>
</feature>
<keyword evidence="5 6" id="KW-0472">Membrane</keyword>
<evidence type="ECO:0000256" key="2">
    <source>
        <dbReference type="ARBA" id="ARBA00022475"/>
    </source>
</evidence>
<feature type="transmembrane region" description="Helical" evidence="6">
    <location>
        <begin position="81"/>
        <end position="102"/>
    </location>
</feature>
<feature type="transmembrane region" description="Helical" evidence="6">
    <location>
        <begin position="433"/>
        <end position="450"/>
    </location>
</feature>
<protein>
    <submittedName>
        <fullName evidence="7">Oligosaccharide flippase family protein</fullName>
    </submittedName>
</protein>
<dbReference type="GO" id="GO:0005886">
    <property type="term" value="C:plasma membrane"/>
    <property type="evidence" value="ECO:0007669"/>
    <property type="project" value="UniProtKB-SubCell"/>
</dbReference>
<sequence>MSAKDRLLKNVLIFSIGNFGSRFLVFLLVPLFSFYLSTSEMGFYDMVVVTIGLIIPVASLQLAESIYRWLLDVEVTELKRVISTSFLSLFCAILAILVVYLIGTHFYSLEYRGIIGVYFIVMCLYPFCLAVARGMKKNKLYALSGLVNSAVLVIVNWVLLAVFSFGVVSLFIANILANIVSILLIIYGTRMWKYISALDFSKPLLSEFISYSLPLIPNAISWWFINSANRYIILLFLGQGSNGIYALSSRLAMALYAVNSIFNLAWQESAITEFNKEHRDKLYSETFNRYFILEMTLIILLIPLSKIYVVNFVAEAYLDSWKYIPILFIGVAFATFSTFFATGYMSAKKTIGAFSTTIIGAIVSIIIAWLLVPKIGLQGASIGLAIGFFVTWLLRVWQTRKFFKVTFDKWKMVWIMILIALALYLVFLLDDLYGLITFAIVSTLVFIFMNKSLIKSILLKIRVGVKKVA</sequence>
<organism evidence="7 8">
    <name type="scientific">Sphingobacterium phlebotomi</name>
    <dbReference type="NCBI Taxonomy" id="2605433"/>
    <lineage>
        <taxon>Bacteria</taxon>
        <taxon>Pseudomonadati</taxon>
        <taxon>Bacteroidota</taxon>
        <taxon>Sphingobacteriia</taxon>
        <taxon>Sphingobacteriales</taxon>
        <taxon>Sphingobacteriaceae</taxon>
        <taxon>Sphingobacterium</taxon>
    </lineage>
</organism>
<feature type="transmembrane region" description="Helical" evidence="6">
    <location>
        <begin position="321"/>
        <end position="344"/>
    </location>
</feature>
<name>A0A5D4H9H6_9SPHI</name>
<proteinExistence type="predicted"/>
<feature type="transmembrane region" description="Helical" evidence="6">
    <location>
        <begin position="409"/>
        <end position="427"/>
    </location>
</feature>
<evidence type="ECO:0000313" key="8">
    <source>
        <dbReference type="Proteomes" id="UP000322362"/>
    </source>
</evidence>
<feature type="transmembrane region" description="Helical" evidence="6">
    <location>
        <begin position="165"/>
        <end position="187"/>
    </location>
</feature>
<feature type="transmembrane region" description="Helical" evidence="6">
    <location>
        <begin position="351"/>
        <end position="371"/>
    </location>
</feature>
<dbReference type="Proteomes" id="UP000322362">
    <property type="component" value="Unassembled WGS sequence"/>
</dbReference>
<feature type="transmembrane region" description="Helical" evidence="6">
    <location>
        <begin position="287"/>
        <end position="309"/>
    </location>
</feature>
<evidence type="ECO:0000256" key="3">
    <source>
        <dbReference type="ARBA" id="ARBA00022692"/>
    </source>
</evidence>
<comment type="subcellular location">
    <subcellularLocation>
        <location evidence="1">Cell membrane</location>
        <topology evidence="1">Multi-pass membrane protein</topology>
    </subcellularLocation>
</comment>
<keyword evidence="3 6" id="KW-0812">Transmembrane</keyword>
<dbReference type="RefSeq" id="WP_148918470.1">
    <property type="nucleotide sequence ID" value="NZ_VTAV01000003.1"/>
</dbReference>
<evidence type="ECO:0000256" key="6">
    <source>
        <dbReference type="SAM" id="Phobius"/>
    </source>
</evidence>